<gene>
    <name evidence="3" type="ORF">ACHAWU_003195</name>
</gene>
<evidence type="ECO:0000313" key="4">
    <source>
        <dbReference type="Proteomes" id="UP001530293"/>
    </source>
</evidence>
<keyword evidence="1" id="KW-0175">Coiled coil</keyword>
<keyword evidence="4" id="KW-1185">Reference proteome</keyword>
<feature type="coiled-coil region" evidence="1">
    <location>
        <begin position="140"/>
        <end position="171"/>
    </location>
</feature>
<protein>
    <submittedName>
        <fullName evidence="3">Uncharacterized protein</fullName>
    </submittedName>
</protein>
<dbReference type="Proteomes" id="UP001530293">
    <property type="component" value="Unassembled WGS sequence"/>
</dbReference>
<name>A0ABD3M5A9_9STRA</name>
<feature type="region of interest" description="Disordered" evidence="2">
    <location>
        <begin position="184"/>
        <end position="214"/>
    </location>
</feature>
<dbReference type="AlphaFoldDB" id="A0ABD3M5A9"/>
<evidence type="ECO:0000256" key="2">
    <source>
        <dbReference type="SAM" id="MobiDB-lite"/>
    </source>
</evidence>
<feature type="compositionally biased region" description="Basic and acidic residues" evidence="2">
    <location>
        <begin position="184"/>
        <end position="197"/>
    </location>
</feature>
<organism evidence="3 4">
    <name type="scientific">Discostella pseudostelligera</name>
    <dbReference type="NCBI Taxonomy" id="259834"/>
    <lineage>
        <taxon>Eukaryota</taxon>
        <taxon>Sar</taxon>
        <taxon>Stramenopiles</taxon>
        <taxon>Ochrophyta</taxon>
        <taxon>Bacillariophyta</taxon>
        <taxon>Coscinodiscophyceae</taxon>
        <taxon>Thalassiosirophycidae</taxon>
        <taxon>Stephanodiscales</taxon>
        <taxon>Stephanodiscaceae</taxon>
        <taxon>Discostella</taxon>
    </lineage>
</organism>
<sequence length="386" mass="43487">MGNIPLYLAYDIRHGEIECLYDKITTPHSYLTSSVYVLGNKDGFNGMSAVIVMEGPVAPAGFSLGVSSGREDIGGSTTKSISSGAQFQYHLDSYAREGGIKDEKAVRSVVIVDFEQAGEEGFYGYDDEEAAHAARKKIEIERVDEERNEERRILNEKRKAAEIKLEQLRNEAKLDDDFVKLQMNHDRENRPRQHSDNTEGEAAGGGSSESRGRRLLEDPIKLSAGLPYERTIEITIPGWYRLCVGPPPSGEAISVEMELRSGTKLDPRTGHVLSIEETETHSEIHSLYQEEASEERKAAIAASIIKDEDLVTTREQLRILERVYSEIIAKQLEERRTWNWRTIKNQKSYGHLVMGNFLETLAYMGITGWQVYTIRRWFGGGPTLGR</sequence>
<proteinExistence type="predicted"/>
<dbReference type="EMBL" id="JALLBG020000216">
    <property type="protein sequence ID" value="KAL3758923.1"/>
    <property type="molecule type" value="Genomic_DNA"/>
</dbReference>
<evidence type="ECO:0000313" key="3">
    <source>
        <dbReference type="EMBL" id="KAL3758923.1"/>
    </source>
</evidence>
<reference evidence="3 4" key="1">
    <citation type="submission" date="2024-10" db="EMBL/GenBank/DDBJ databases">
        <title>Updated reference genomes for cyclostephanoid diatoms.</title>
        <authorList>
            <person name="Roberts W.R."/>
            <person name="Alverson A.J."/>
        </authorList>
    </citation>
    <scope>NUCLEOTIDE SEQUENCE [LARGE SCALE GENOMIC DNA]</scope>
    <source>
        <strain evidence="3 4">AJA232-27</strain>
    </source>
</reference>
<accession>A0ABD3M5A9</accession>
<comment type="caution">
    <text evidence="3">The sequence shown here is derived from an EMBL/GenBank/DDBJ whole genome shotgun (WGS) entry which is preliminary data.</text>
</comment>
<evidence type="ECO:0000256" key="1">
    <source>
        <dbReference type="SAM" id="Coils"/>
    </source>
</evidence>